<dbReference type="Gene3D" id="3.80.10.10">
    <property type="entry name" value="Ribonuclease Inhibitor"/>
    <property type="match status" value="1"/>
</dbReference>
<comment type="caution">
    <text evidence="2">The sequence shown here is derived from an EMBL/GenBank/DDBJ whole genome shotgun (WGS) entry which is preliminary data.</text>
</comment>
<dbReference type="PANTHER" id="PTHR44329:SF214">
    <property type="entry name" value="PROTEIN KINASE DOMAIN-CONTAINING PROTEIN"/>
    <property type="match status" value="1"/>
</dbReference>
<organism evidence="2 3">
    <name type="scientific">Thraustotheca clavata</name>
    <dbReference type="NCBI Taxonomy" id="74557"/>
    <lineage>
        <taxon>Eukaryota</taxon>
        <taxon>Sar</taxon>
        <taxon>Stramenopiles</taxon>
        <taxon>Oomycota</taxon>
        <taxon>Saprolegniomycetes</taxon>
        <taxon>Saprolegniales</taxon>
        <taxon>Achlyaceae</taxon>
        <taxon>Thraustotheca</taxon>
    </lineage>
</organism>
<dbReference type="AlphaFoldDB" id="A0A1V9YZX1"/>
<proteinExistence type="predicted"/>
<evidence type="ECO:0000313" key="3">
    <source>
        <dbReference type="Proteomes" id="UP000243217"/>
    </source>
</evidence>
<dbReference type="PROSITE" id="PS50011">
    <property type="entry name" value="PROTEIN_KINASE_DOM"/>
    <property type="match status" value="1"/>
</dbReference>
<dbReference type="InterPro" id="IPR032675">
    <property type="entry name" value="LRR_dom_sf"/>
</dbReference>
<dbReference type="Proteomes" id="UP000243217">
    <property type="component" value="Unassembled WGS sequence"/>
</dbReference>
<dbReference type="OrthoDB" id="4062651at2759"/>
<dbReference type="SUPFAM" id="SSF56112">
    <property type="entry name" value="Protein kinase-like (PK-like)"/>
    <property type="match status" value="1"/>
</dbReference>
<reference evidence="2 3" key="1">
    <citation type="journal article" date="2014" name="Genome Biol. Evol.">
        <title>The secreted proteins of Achlya hypogyna and Thraustotheca clavata identify the ancestral oomycete secretome and reveal gene acquisitions by horizontal gene transfer.</title>
        <authorList>
            <person name="Misner I."/>
            <person name="Blouin N."/>
            <person name="Leonard G."/>
            <person name="Richards T.A."/>
            <person name="Lane C.E."/>
        </authorList>
    </citation>
    <scope>NUCLEOTIDE SEQUENCE [LARGE SCALE GENOMIC DNA]</scope>
    <source>
        <strain evidence="2 3">ATCC 34112</strain>
    </source>
</reference>
<sequence length="363" mass="41679">MLDMTQANAKFPDTMASLKFMNSSLNTTPMNFKWPSQLHTLILQNNNLYYIPNALPSTLREMRWNLNNLRQHRLETEDLKVCGTKPIAHGDKCHIWSRIYGEQEVAIKRLKNRSYLPRYIKLLAGLDSPYIVQFIAVSWTMPTDLVIVMKFMHTDLQKANAIHNILRGLLNLHSHNPVIAHGNLKSSNVLIDPTKGAKLTCFGDYYENDTIVSIFWQWKAPKDLRGEKSLIDADIYAFGVLLFEFCSHKLPFCDIIDLNTNRPLNQRKIISGICIGRNQPSFGGPNVPTWVKEIDLHCVQFNPYDRPSADQLLAINLKSLLGLIGVKFIMYWTFALDLILYKRYSPSPIHCCILKKFKPSSEL</sequence>
<dbReference type="InterPro" id="IPR051681">
    <property type="entry name" value="Ser/Thr_Kinases-Pseudokinases"/>
</dbReference>
<evidence type="ECO:0000313" key="2">
    <source>
        <dbReference type="EMBL" id="OQR91349.1"/>
    </source>
</evidence>
<gene>
    <name evidence="2" type="ORF">THRCLA_09024</name>
</gene>
<dbReference type="Gene3D" id="3.30.200.20">
    <property type="entry name" value="Phosphorylase Kinase, domain 1"/>
    <property type="match status" value="1"/>
</dbReference>
<dbReference type="Pfam" id="PF00069">
    <property type="entry name" value="Pkinase"/>
    <property type="match status" value="1"/>
</dbReference>
<dbReference type="InterPro" id="IPR011009">
    <property type="entry name" value="Kinase-like_dom_sf"/>
</dbReference>
<dbReference type="InterPro" id="IPR000719">
    <property type="entry name" value="Prot_kinase_dom"/>
</dbReference>
<dbReference type="GO" id="GO:0004674">
    <property type="term" value="F:protein serine/threonine kinase activity"/>
    <property type="evidence" value="ECO:0007669"/>
    <property type="project" value="TreeGrafter"/>
</dbReference>
<dbReference type="Gene3D" id="1.10.510.10">
    <property type="entry name" value="Transferase(Phosphotransferase) domain 1"/>
    <property type="match status" value="1"/>
</dbReference>
<dbReference type="EMBL" id="JNBS01002434">
    <property type="protein sequence ID" value="OQR91349.1"/>
    <property type="molecule type" value="Genomic_DNA"/>
</dbReference>
<keyword evidence="2" id="KW-0418">Kinase</keyword>
<protein>
    <submittedName>
        <fullName evidence="2">Kinase</fullName>
    </submittedName>
</protein>
<evidence type="ECO:0000259" key="1">
    <source>
        <dbReference type="PROSITE" id="PS50011"/>
    </source>
</evidence>
<feature type="domain" description="Protein kinase" evidence="1">
    <location>
        <begin position="81"/>
        <end position="321"/>
    </location>
</feature>
<accession>A0A1V9YZX1</accession>
<name>A0A1V9YZX1_9STRA</name>
<dbReference type="GO" id="GO:0005524">
    <property type="term" value="F:ATP binding"/>
    <property type="evidence" value="ECO:0007669"/>
    <property type="project" value="InterPro"/>
</dbReference>
<dbReference type="PANTHER" id="PTHR44329">
    <property type="entry name" value="SERINE/THREONINE-PROTEIN KINASE TNNI3K-RELATED"/>
    <property type="match status" value="1"/>
</dbReference>
<keyword evidence="2" id="KW-0808">Transferase</keyword>
<keyword evidence="3" id="KW-1185">Reference proteome</keyword>